<dbReference type="Gene3D" id="3.40.50.720">
    <property type="entry name" value="NAD(P)-binding Rossmann-like Domain"/>
    <property type="match status" value="1"/>
</dbReference>
<dbReference type="RefSeq" id="WP_006997375.1">
    <property type="nucleotide sequence ID" value="NZ_CH724130.1"/>
</dbReference>
<dbReference type="InterPro" id="IPR036291">
    <property type="entry name" value="NAD(P)-bd_dom_sf"/>
</dbReference>
<dbReference type="PANTHER" id="PTHR43401">
    <property type="entry name" value="L-THREONINE 3-DEHYDROGENASE"/>
    <property type="match status" value="1"/>
</dbReference>
<dbReference type="EMBL" id="AAPV01000001">
    <property type="protein sequence ID" value="EAS84788.1"/>
    <property type="molecule type" value="Genomic_DNA"/>
</dbReference>
<dbReference type="Pfam" id="PF00107">
    <property type="entry name" value="ADH_zinc_N"/>
    <property type="match status" value="1"/>
</dbReference>
<name>Q1V1U0_PELU1</name>
<dbReference type="PANTHER" id="PTHR43401:SF4">
    <property type="entry name" value="D-ARABINOSE 1-DEHYDROGENASE (NADP(+))"/>
    <property type="match status" value="1"/>
</dbReference>
<dbReference type="Proteomes" id="UP000005306">
    <property type="component" value="Unassembled WGS sequence"/>
</dbReference>
<dbReference type="InterPro" id="IPR011032">
    <property type="entry name" value="GroES-like_sf"/>
</dbReference>
<comment type="caution">
    <text evidence="4">The sequence shown here is derived from an EMBL/GenBank/DDBJ whole genome shotgun (WGS) entry which is preliminary data.</text>
</comment>
<dbReference type="Pfam" id="PF08240">
    <property type="entry name" value="ADH_N"/>
    <property type="match status" value="1"/>
</dbReference>
<dbReference type="SUPFAM" id="SSF50129">
    <property type="entry name" value="GroES-like"/>
    <property type="match status" value="1"/>
</dbReference>
<dbReference type="InterPro" id="IPR050129">
    <property type="entry name" value="Zn_alcohol_dh"/>
</dbReference>
<keyword evidence="1" id="KW-0560">Oxidoreductase</keyword>
<accession>Q1V1U0</accession>
<feature type="domain" description="Alcohol dehydrogenase-like N-terminal" evidence="3">
    <location>
        <begin position="32"/>
        <end position="136"/>
    </location>
</feature>
<evidence type="ECO:0000259" key="3">
    <source>
        <dbReference type="Pfam" id="PF08240"/>
    </source>
</evidence>
<dbReference type="GO" id="GO:0016491">
    <property type="term" value="F:oxidoreductase activity"/>
    <property type="evidence" value="ECO:0007669"/>
    <property type="project" value="UniProtKB-KW"/>
</dbReference>
<dbReference type="HOGENOM" id="CLU_026673_20_1_5"/>
<feature type="domain" description="Alcohol dehydrogenase-like C-terminal" evidence="2">
    <location>
        <begin position="178"/>
        <end position="297"/>
    </location>
</feature>
<protein>
    <submittedName>
        <fullName evidence="4">Zinc-containing alcohol dehydrogenase</fullName>
    </submittedName>
</protein>
<dbReference type="Gene3D" id="3.90.180.10">
    <property type="entry name" value="Medium-chain alcohol dehydrogenases, catalytic domain"/>
    <property type="match status" value="1"/>
</dbReference>
<evidence type="ECO:0000256" key="1">
    <source>
        <dbReference type="ARBA" id="ARBA00023002"/>
    </source>
</evidence>
<organism evidence="4 5">
    <name type="scientific">Pelagibacter ubique (strain HTCC1002)</name>
    <dbReference type="NCBI Taxonomy" id="314261"/>
    <lineage>
        <taxon>Bacteria</taxon>
        <taxon>Pseudomonadati</taxon>
        <taxon>Pseudomonadota</taxon>
        <taxon>Alphaproteobacteria</taxon>
        <taxon>Candidatus Pelagibacterales</taxon>
        <taxon>Candidatus Pelagibacteraceae</taxon>
        <taxon>Candidatus Pelagibacter</taxon>
    </lineage>
</organism>
<dbReference type="SUPFAM" id="SSF51735">
    <property type="entry name" value="NAD(P)-binding Rossmann-fold domains"/>
    <property type="match status" value="1"/>
</dbReference>
<dbReference type="InterPro" id="IPR013154">
    <property type="entry name" value="ADH-like_N"/>
</dbReference>
<proteinExistence type="predicted"/>
<evidence type="ECO:0000313" key="5">
    <source>
        <dbReference type="Proteomes" id="UP000005306"/>
    </source>
</evidence>
<gene>
    <name evidence="4" type="ORF">PU1002_03686</name>
</gene>
<evidence type="ECO:0000313" key="4">
    <source>
        <dbReference type="EMBL" id="EAS84788.1"/>
    </source>
</evidence>
<dbReference type="GeneID" id="66295034"/>
<reference evidence="4 5" key="1">
    <citation type="submission" date="2006-04" db="EMBL/GenBank/DDBJ databases">
        <authorList>
            <person name="Giovannoni S.J."/>
            <person name="Cho J.-C."/>
            <person name="Ferriera S."/>
            <person name="Johnson J."/>
            <person name="Kravitz S."/>
            <person name="Halpern A."/>
            <person name="Remington K."/>
            <person name="Beeson K."/>
            <person name="Tran B."/>
            <person name="Rogers Y.-H."/>
            <person name="Friedman R."/>
            <person name="Venter J.C."/>
        </authorList>
    </citation>
    <scope>NUCLEOTIDE SEQUENCE [LARGE SCALE GENOMIC DNA]</scope>
    <source>
        <strain evidence="4 5">HTCC1002</strain>
    </source>
</reference>
<dbReference type="InterPro" id="IPR013149">
    <property type="entry name" value="ADH-like_C"/>
</dbReference>
<dbReference type="CDD" id="cd05188">
    <property type="entry name" value="MDR"/>
    <property type="match status" value="1"/>
</dbReference>
<dbReference type="AlphaFoldDB" id="Q1V1U0"/>
<evidence type="ECO:0000259" key="2">
    <source>
        <dbReference type="Pfam" id="PF00107"/>
    </source>
</evidence>
<sequence length="346" mass="38482">MKVKKSLGAILTKQNHKLIIDYFYFPPKLLRGQVLIKINLTGVCGSQIGEIKGVKGKDEYLPHLLGHEGVGVVIQKHKSVKKVNEHDKVLLHWMPSKGIEAENPKYLWKNKLLNAGKITTFSEYAIISENRLTKIKKNFDDNVAVLLGCTASTAIGSVEKITKINKNSCVVVAGCGLIGQFIIEILSAKKIKKIIAIDNNNKKVSLAKKRGAHESFLIKNNSYEKITLLKNKVDYFFECSGNIDILNLGFKILKSNGTQILIGVTKKGKLAKLNPLEINLGKKIKGSKGGQFDPDKDISKFNQILKKNKISCNNFIQGTYKINEINLVIKKMISGQITGKPLIKFK</sequence>